<dbReference type="Pfam" id="PF04476">
    <property type="entry name" value="4HFCP_synth"/>
    <property type="match status" value="1"/>
</dbReference>
<dbReference type="EC" id="4.2.3.153" evidence="2"/>
<evidence type="ECO:0000313" key="9">
    <source>
        <dbReference type="EMBL" id="HGQ18233.1"/>
    </source>
</evidence>
<evidence type="ECO:0000256" key="7">
    <source>
        <dbReference type="PIRSR" id="PIRSR015957-1"/>
    </source>
</evidence>
<dbReference type="EMBL" id="DTBZ01000084">
    <property type="protein sequence ID" value="HGQ18233.1"/>
    <property type="molecule type" value="Genomic_DNA"/>
</dbReference>
<comment type="function">
    <text evidence="1">Catalyzes the formation of 4-(hydroxymethyl)-2-furancarboxaldehyde phosphate (4-HFC-P) from two molecules of glyceraldehyde-3-P (GA-3-P).</text>
</comment>
<keyword evidence="4" id="KW-0704">Schiff base</keyword>
<dbReference type="PIRSF" id="PIRSF015957">
    <property type="entry name" value="UCP015957"/>
    <property type="match status" value="1"/>
</dbReference>
<reference evidence="9" key="1">
    <citation type="journal article" date="2020" name="mSystems">
        <title>Genome- and Community-Level Interaction Insights into Carbon Utilization and Element Cycling Functions of Hydrothermarchaeota in Hydrothermal Sediment.</title>
        <authorList>
            <person name="Zhou Z."/>
            <person name="Liu Y."/>
            <person name="Xu W."/>
            <person name="Pan J."/>
            <person name="Luo Z.H."/>
            <person name="Li M."/>
        </authorList>
    </citation>
    <scope>NUCLEOTIDE SEQUENCE [LARGE SCALE GENOMIC DNA]</scope>
    <source>
        <strain evidence="8">SpSt-618</strain>
        <strain evidence="9">SpSt-657</strain>
    </source>
</reference>
<dbReference type="GO" id="GO:0016829">
    <property type="term" value="F:lyase activity"/>
    <property type="evidence" value="ECO:0007669"/>
    <property type="project" value="UniProtKB-KW"/>
</dbReference>
<evidence type="ECO:0000256" key="5">
    <source>
        <dbReference type="ARBA" id="ARBA00032523"/>
    </source>
</evidence>
<evidence type="ECO:0000256" key="3">
    <source>
        <dbReference type="ARBA" id="ARBA00023239"/>
    </source>
</evidence>
<evidence type="ECO:0000256" key="4">
    <source>
        <dbReference type="ARBA" id="ARBA00023270"/>
    </source>
</evidence>
<accession>A0A7J3JQZ8</accession>
<evidence type="ECO:0000313" key="8">
    <source>
        <dbReference type="EMBL" id="HGN36203.1"/>
    </source>
</evidence>
<evidence type="ECO:0000256" key="1">
    <source>
        <dbReference type="ARBA" id="ARBA00003810"/>
    </source>
</evidence>
<evidence type="ECO:0000256" key="6">
    <source>
        <dbReference type="ARBA" id="ARBA00047628"/>
    </source>
</evidence>
<gene>
    <name evidence="8" type="ORF">ENT87_01440</name>
    <name evidence="9" type="ORF">ENU30_04575</name>
</gene>
<dbReference type="InterPro" id="IPR036206">
    <property type="entry name" value="ThiamineP_synth_sf"/>
</dbReference>
<dbReference type="AlphaFoldDB" id="A0A7J3JQZ8"/>
<evidence type="ECO:0000256" key="2">
    <source>
        <dbReference type="ARBA" id="ARBA00012553"/>
    </source>
</evidence>
<comment type="catalytic activity">
    <reaction evidence="6">
        <text>2 D-glyceraldehyde 3-phosphate = 4-(hydroxymethyl)-2-furancarboxaldehyde phosphate + phosphate + 2 H2O</text>
        <dbReference type="Rhea" id="RHEA:43536"/>
        <dbReference type="ChEBI" id="CHEBI:15377"/>
        <dbReference type="ChEBI" id="CHEBI:43474"/>
        <dbReference type="ChEBI" id="CHEBI:59776"/>
        <dbReference type="ChEBI" id="CHEBI:83407"/>
        <dbReference type="EC" id="4.2.3.153"/>
    </reaction>
</comment>
<organism evidence="9">
    <name type="scientific">Ignisphaera aggregans</name>
    <dbReference type="NCBI Taxonomy" id="334771"/>
    <lineage>
        <taxon>Archaea</taxon>
        <taxon>Thermoproteota</taxon>
        <taxon>Thermoprotei</taxon>
        <taxon>Desulfurococcales</taxon>
        <taxon>Desulfurococcaceae</taxon>
        <taxon>Ignisphaera</taxon>
    </lineage>
</organism>
<dbReference type="InterPro" id="IPR007565">
    <property type="entry name" value="4HFCP_synth"/>
</dbReference>
<protein>
    <recommendedName>
        <fullName evidence="2">(5-formylfuran-3-yl)methyl phosphate synthase</fullName>
        <ecNumber evidence="2">4.2.3.153</ecNumber>
    </recommendedName>
    <alternativeName>
        <fullName evidence="5">4-(hydroxymethyl)-2-furancarboxaldehyde-phosphate synthase</fullName>
    </alternativeName>
</protein>
<comment type="caution">
    <text evidence="9">The sequence shown here is derived from an EMBL/GenBank/DDBJ whole genome shotgun (WGS) entry which is preliminary data.</text>
</comment>
<feature type="active site" description="Schiff-base intermediate with substrate" evidence="7">
    <location>
        <position position="34"/>
    </location>
</feature>
<dbReference type="EMBL" id="DTAI01000047">
    <property type="protein sequence ID" value="HGN36203.1"/>
    <property type="molecule type" value="Genomic_DNA"/>
</dbReference>
<name>A0A7J3JQZ8_9CREN</name>
<dbReference type="SUPFAM" id="SSF51391">
    <property type="entry name" value="Thiamin phosphate synthase"/>
    <property type="match status" value="1"/>
</dbReference>
<feature type="active site" description="Proton acceptor" evidence="7">
    <location>
        <position position="92"/>
    </location>
</feature>
<proteinExistence type="predicted"/>
<keyword evidence="3" id="KW-0456">Lyase</keyword>
<sequence>MSIVRVKPKLLISIWTVDEVPEVINSSADIIDVKDPSIGSLGLPSLDVVLSIVNSVENYKEISVAIGDVREYSHALSYIAYTLSLLDVDYIKIGIEMNDYDKAVSTVSQIRRTIAYCNNETDIVLVSYADWKSIGTLEPLKVIDLAKVAKVQGVMIDTRIKDGKSTFDHIPLRYLEEFVLNANRNGLYTAIAGGLRAEHIPTCVSLGFNVIGVRTAACSGNRLGRVSREAINALKIAIEKHWNELYTF</sequence>